<reference evidence="7" key="1">
    <citation type="submission" date="2020-04" db="EMBL/GenBank/DDBJ databases">
        <authorList>
            <person name="Neveu A P."/>
        </authorList>
    </citation>
    <scope>NUCLEOTIDE SEQUENCE</scope>
    <source>
        <tissue evidence="7">Whole embryo</tissue>
    </source>
</reference>
<dbReference type="InterPro" id="IPR001680">
    <property type="entry name" value="WD40_rpt"/>
</dbReference>
<evidence type="ECO:0000259" key="6">
    <source>
        <dbReference type="PROSITE" id="PS50097"/>
    </source>
</evidence>
<evidence type="ECO:0000256" key="4">
    <source>
        <dbReference type="ARBA" id="ARBA00022737"/>
    </source>
</evidence>
<dbReference type="SMART" id="SM00225">
    <property type="entry name" value="BTB"/>
    <property type="match status" value="1"/>
</dbReference>
<feature type="compositionally biased region" description="Basic and acidic residues" evidence="5">
    <location>
        <begin position="795"/>
        <end position="804"/>
    </location>
</feature>
<proteinExistence type="evidence at transcript level"/>
<dbReference type="Gene3D" id="2.130.10.10">
    <property type="entry name" value="YVTN repeat-like/Quinoprotein amine dehydrogenase"/>
    <property type="match status" value="1"/>
</dbReference>
<dbReference type="FunFam" id="3.30.710.10:FF:000038">
    <property type="entry name" value="BTB/POZ domain-containing protein KCTD3 isoform X1"/>
    <property type="match status" value="1"/>
</dbReference>
<comment type="similarity">
    <text evidence="1">Belongs to the KCTD3 family.</text>
</comment>
<keyword evidence="3" id="KW-0853">WD repeat</keyword>
<feature type="region of interest" description="Disordered" evidence="5">
    <location>
        <begin position="617"/>
        <end position="762"/>
    </location>
</feature>
<dbReference type="PANTHER" id="PTHR15859">
    <property type="entry name" value="SETA BINDING PROTEIN 1"/>
    <property type="match status" value="1"/>
</dbReference>
<feature type="compositionally biased region" description="Low complexity" evidence="5">
    <location>
        <begin position="709"/>
        <end position="732"/>
    </location>
</feature>
<gene>
    <name evidence="7" type="primary">Kctd3</name>
</gene>
<sequence length="866" mass="95598">MSNRPIIGPIVNLNVGGVRFATSKETLSWVPDSFFSSLISGRISSHQDDQGAIFIDRDPELFKAILNFLRTRDVDLKNVNVKSLKREAEYFGITPLVSRLSVCEELNDTTCGSVLFHGVLPQPTLPPDSGQPSLKEHHPMSLAACVSSSVGENDNDPEYRNKVLIITGHNSWIAVAYRHCVICYRVKENCGWQQVFVSPYLPDCIERAAINAKVQGMAPDSKARMIAVAFSSCIRLWSFQDEHNFTEIGTFDMESQINALFFIGSQLVAHGTRFDGRSGRVGVWNAVSQHWQGQDVVRITSHDTAGAFLLLGGVNGTIYYIDMQKFPLRLKDNDLLITELYKDNSNSAITALSVYLTPKNTLIAGNWIEVAYGTANGAVCVIVQHPELVGQGFQLFQTFTVHRSPVCKVMLSEKHLVSVCSDNNHVRTWNVTRFRGMISTQPGSMPHASFKILALDPLHNSEQYNIGNNIGPHGEREEVQVFIQKLLPLADHLYIRLSSSGRRIAHVKSVDGSAITSFCLHECEGSSRMGSRPRRYLFTGHVNGSIQIWDMTTALDLASSTKDDKDGSYGPTQQEVLDLLGKFDLSVSSSNPGSTHSDPSPVSDILDRMLMRNSNTSLNSTTSIVPDQPSTTINSLPGTSTSTNVRQSSQNLGDMSFQPSSSTQSGEEKSVTRTSIQKSTVEAKRRHSQCIETNVSEPVMQSRHQRNLSVSSVSSTFSPVGGVPLPGLTLGPSADTTPNETLARKDSGKLTQHEKEKIKKSKRLSFKDFKSVYSSETSSPQLQSPPKSPTSPVECFDKHEDRRFVKQSTENVGHSSKERLETFQEKAHHSKVDITRVGSFRNSYKSAINESSIDSPNLSRKLDPGE</sequence>
<dbReference type="AlphaFoldDB" id="A0A6F9DFU9"/>
<feature type="compositionally biased region" description="Polar residues" evidence="5">
    <location>
        <begin position="624"/>
        <end position="665"/>
    </location>
</feature>
<dbReference type="EMBL" id="LR786147">
    <property type="protein sequence ID" value="CAB3258206.1"/>
    <property type="molecule type" value="mRNA"/>
</dbReference>
<accession>A0A6F9DFU9</accession>
<dbReference type="Gene3D" id="3.30.710.10">
    <property type="entry name" value="Potassium Channel Kv1.1, Chain A"/>
    <property type="match status" value="1"/>
</dbReference>
<dbReference type="InterPro" id="IPR047876">
    <property type="entry name" value="SHKBP1/KCTD3"/>
</dbReference>
<feature type="region of interest" description="Disordered" evidence="5">
    <location>
        <begin position="774"/>
        <end position="866"/>
    </location>
</feature>
<feature type="compositionally biased region" description="Basic and acidic residues" evidence="5">
    <location>
        <begin position="815"/>
        <end position="834"/>
    </location>
</feature>
<dbReference type="SMART" id="SM00320">
    <property type="entry name" value="WD40"/>
    <property type="match status" value="2"/>
</dbReference>
<dbReference type="SUPFAM" id="SSF54695">
    <property type="entry name" value="POZ domain"/>
    <property type="match status" value="1"/>
</dbReference>
<keyword evidence="4" id="KW-0677">Repeat</keyword>
<dbReference type="InterPro" id="IPR003131">
    <property type="entry name" value="T1-type_BTB"/>
</dbReference>
<protein>
    <submittedName>
        <fullName evidence="7">BTB/POZ domain-containing protein KCTD3</fullName>
    </submittedName>
</protein>
<evidence type="ECO:0000313" key="7">
    <source>
        <dbReference type="EMBL" id="CAB3258206.1"/>
    </source>
</evidence>
<dbReference type="InterPro" id="IPR011333">
    <property type="entry name" value="SKP1/BTB/POZ_sf"/>
</dbReference>
<dbReference type="PROSITE" id="PS50097">
    <property type="entry name" value="BTB"/>
    <property type="match status" value="1"/>
</dbReference>
<feature type="compositionally biased region" description="Basic and acidic residues" evidence="5">
    <location>
        <begin position="742"/>
        <end position="757"/>
    </location>
</feature>
<dbReference type="InterPro" id="IPR000210">
    <property type="entry name" value="BTB/POZ_dom"/>
</dbReference>
<dbReference type="PANTHER" id="PTHR15859:SF1">
    <property type="entry name" value="BTB DOMAIN-CONTAINING PROTEIN"/>
    <property type="match status" value="1"/>
</dbReference>
<dbReference type="InterPro" id="IPR015943">
    <property type="entry name" value="WD40/YVTN_repeat-like_dom_sf"/>
</dbReference>
<dbReference type="GO" id="GO:0051260">
    <property type="term" value="P:protein homooligomerization"/>
    <property type="evidence" value="ECO:0007669"/>
    <property type="project" value="InterPro"/>
</dbReference>
<keyword evidence="2" id="KW-0597">Phosphoprotein</keyword>
<evidence type="ECO:0000256" key="1">
    <source>
        <dbReference type="ARBA" id="ARBA00009572"/>
    </source>
</evidence>
<evidence type="ECO:0000256" key="2">
    <source>
        <dbReference type="ARBA" id="ARBA00022553"/>
    </source>
</evidence>
<dbReference type="SUPFAM" id="SSF50978">
    <property type="entry name" value="WD40 repeat-like"/>
    <property type="match status" value="1"/>
</dbReference>
<feature type="domain" description="BTB" evidence="6">
    <location>
        <begin position="11"/>
        <end position="78"/>
    </location>
</feature>
<evidence type="ECO:0000256" key="3">
    <source>
        <dbReference type="ARBA" id="ARBA00022574"/>
    </source>
</evidence>
<feature type="compositionally biased region" description="Polar residues" evidence="5">
    <location>
        <begin position="840"/>
        <end position="858"/>
    </location>
</feature>
<dbReference type="InterPro" id="IPR036322">
    <property type="entry name" value="WD40_repeat_dom_sf"/>
</dbReference>
<name>A0A6F9DFU9_9ASCI</name>
<dbReference type="Pfam" id="PF02214">
    <property type="entry name" value="BTB_2"/>
    <property type="match status" value="1"/>
</dbReference>
<evidence type="ECO:0000256" key="5">
    <source>
        <dbReference type="SAM" id="MobiDB-lite"/>
    </source>
</evidence>
<organism evidence="7">
    <name type="scientific">Phallusia mammillata</name>
    <dbReference type="NCBI Taxonomy" id="59560"/>
    <lineage>
        <taxon>Eukaryota</taxon>
        <taxon>Metazoa</taxon>
        <taxon>Chordata</taxon>
        <taxon>Tunicata</taxon>
        <taxon>Ascidiacea</taxon>
        <taxon>Phlebobranchia</taxon>
        <taxon>Ascidiidae</taxon>
        <taxon>Phallusia</taxon>
    </lineage>
</organism>